<accession>A0ABR2QJN5</accession>
<reference evidence="1 2" key="1">
    <citation type="journal article" date="2024" name="G3 (Bethesda)">
        <title>Genome assembly of Hibiscus sabdariffa L. provides insights into metabolisms of medicinal natural products.</title>
        <authorList>
            <person name="Kim T."/>
        </authorList>
    </citation>
    <scope>NUCLEOTIDE SEQUENCE [LARGE SCALE GENOMIC DNA]</scope>
    <source>
        <strain evidence="1">TK-2024</strain>
        <tissue evidence="1">Old leaves</tissue>
    </source>
</reference>
<proteinExistence type="predicted"/>
<keyword evidence="2" id="KW-1185">Reference proteome</keyword>
<sequence>MRAVLKQFQVDGNQNLPEKKHGICRGRVGEPAMAALSRIKHISCQCRFSRRGRRFYARVAKQSPTKIPAKAESASIRDWEAYQILNPSPFTKKMTWSARKIF</sequence>
<evidence type="ECO:0000313" key="1">
    <source>
        <dbReference type="EMBL" id="KAK9000898.1"/>
    </source>
</evidence>
<dbReference type="EMBL" id="JBBPBN010000037">
    <property type="protein sequence ID" value="KAK9000898.1"/>
    <property type="molecule type" value="Genomic_DNA"/>
</dbReference>
<gene>
    <name evidence="1" type="ORF">V6N11_081379</name>
</gene>
<protein>
    <submittedName>
        <fullName evidence="1">Uncharacterized protein</fullName>
    </submittedName>
</protein>
<organism evidence="1 2">
    <name type="scientific">Hibiscus sabdariffa</name>
    <name type="common">roselle</name>
    <dbReference type="NCBI Taxonomy" id="183260"/>
    <lineage>
        <taxon>Eukaryota</taxon>
        <taxon>Viridiplantae</taxon>
        <taxon>Streptophyta</taxon>
        <taxon>Embryophyta</taxon>
        <taxon>Tracheophyta</taxon>
        <taxon>Spermatophyta</taxon>
        <taxon>Magnoliopsida</taxon>
        <taxon>eudicotyledons</taxon>
        <taxon>Gunneridae</taxon>
        <taxon>Pentapetalae</taxon>
        <taxon>rosids</taxon>
        <taxon>malvids</taxon>
        <taxon>Malvales</taxon>
        <taxon>Malvaceae</taxon>
        <taxon>Malvoideae</taxon>
        <taxon>Hibiscus</taxon>
    </lineage>
</organism>
<comment type="caution">
    <text evidence="1">The sequence shown here is derived from an EMBL/GenBank/DDBJ whole genome shotgun (WGS) entry which is preliminary data.</text>
</comment>
<name>A0ABR2QJN5_9ROSI</name>
<dbReference type="Proteomes" id="UP001396334">
    <property type="component" value="Unassembled WGS sequence"/>
</dbReference>
<evidence type="ECO:0000313" key="2">
    <source>
        <dbReference type="Proteomes" id="UP001396334"/>
    </source>
</evidence>